<evidence type="ECO:0000313" key="1">
    <source>
        <dbReference type="EMBL" id="KFM68520.1"/>
    </source>
</evidence>
<proteinExistence type="predicted"/>
<sequence>MEHETFMSFKTDSHLKDLMTTDEEPMLSHSVIKDNLQVLPVDSSVSFENDEAK</sequence>
<dbReference type="AlphaFoldDB" id="A0A087TTT1"/>
<dbReference type="Proteomes" id="UP000054359">
    <property type="component" value="Unassembled WGS sequence"/>
</dbReference>
<evidence type="ECO:0000313" key="2">
    <source>
        <dbReference type="Proteomes" id="UP000054359"/>
    </source>
</evidence>
<reference evidence="1 2" key="1">
    <citation type="submission" date="2013-11" db="EMBL/GenBank/DDBJ databases">
        <title>Genome sequencing of Stegodyphus mimosarum.</title>
        <authorList>
            <person name="Bechsgaard J."/>
        </authorList>
    </citation>
    <scope>NUCLEOTIDE SEQUENCE [LARGE SCALE GENOMIC DNA]</scope>
</reference>
<accession>A0A087TTT1</accession>
<organism evidence="1 2">
    <name type="scientific">Stegodyphus mimosarum</name>
    <name type="common">African social velvet spider</name>
    <dbReference type="NCBI Taxonomy" id="407821"/>
    <lineage>
        <taxon>Eukaryota</taxon>
        <taxon>Metazoa</taxon>
        <taxon>Ecdysozoa</taxon>
        <taxon>Arthropoda</taxon>
        <taxon>Chelicerata</taxon>
        <taxon>Arachnida</taxon>
        <taxon>Araneae</taxon>
        <taxon>Araneomorphae</taxon>
        <taxon>Entelegynae</taxon>
        <taxon>Eresoidea</taxon>
        <taxon>Eresidae</taxon>
        <taxon>Stegodyphus</taxon>
    </lineage>
</organism>
<dbReference type="EMBL" id="KK116698">
    <property type="protein sequence ID" value="KFM68520.1"/>
    <property type="molecule type" value="Genomic_DNA"/>
</dbReference>
<name>A0A087TTT1_STEMI</name>
<feature type="non-terminal residue" evidence="1">
    <location>
        <position position="53"/>
    </location>
</feature>
<gene>
    <name evidence="1" type="ORF">X975_01597</name>
</gene>
<protein>
    <submittedName>
        <fullName evidence="1">Uncharacterized protein</fullName>
    </submittedName>
</protein>
<keyword evidence="2" id="KW-1185">Reference proteome</keyword>